<dbReference type="InterPro" id="IPR021993">
    <property type="entry name" value="ATPase-cat-bd"/>
</dbReference>
<gene>
    <name evidence="15" type="ORF">HNQ92_000877</name>
</gene>
<evidence type="ECO:0000256" key="6">
    <source>
        <dbReference type="ARBA" id="ARBA00022692"/>
    </source>
</evidence>
<evidence type="ECO:0000256" key="2">
    <source>
        <dbReference type="ARBA" id="ARBA00006024"/>
    </source>
</evidence>
<feature type="transmembrane region" description="Helical" evidence="13">
    <location>
        <begin position="783"/>
        <end position="808"/>
    </location>
</feature>
<dbReference type="GO" id="GO:0005507">
    <property type="term" value="F:copper ion binding"/>
    <property type="evidence" value="ECO:0007669"/>
    <property type="project" value="TreeGrafter"/>
</dbReference>
<dbReference type="PRINTS" id="PR00119">
    <property type="entry name" value="CATATPASE"/>
</dbReference>
<dbReference type="GO" id="GO:0016887">
    <property type="term" value="F:ATP hydrolysis activity"/>
    <property type="evidence" value="ECO:0007669"/>
    <property type="project" value="InterPro"/>
</dbReference>
<evidence type="ECO:0000256" key="1">
    <source>
        <dbReference type="ARBA" id="ARBA00004651"/>
    </source>
</evidence>
<dbReference type="InterPro" id="IPR036163">
    <property type="entry name" value="HMA_dom_sf"/>
</dbReference>
<feature type="transmembrane region" description="Helical" evidence="13">
    <location>
        <begin position="181"/>
        <end position="203"/>
    </location>
</feature>
<keyword evidence="7" id="KW-0479">Metal-binding</keyword>
<dbReference type="SUPFAM" id="SSF81665">
    <property type="entry name" value="Calcium ATPase, transmembrane domain M"/>
    <property type="match status" value="1"/>
</dbReference>
<dbReference type="InterPro" id="IPR036412">
    <property type="entry name" value="HAD-like_sf"/>
</dbReference>
<feature type="domain" description="HMA" evidence="14">
    <location>
        <begin position="96"/>
        <end position="162"/>
    </location>
</feature>
<dbReference type="Gene3D" id="3.40.1110.10">
    <property type="entry name" value="Calcium-transporting ATPase, cytoplasmic domain N"/>
    <property type="match status" value="1"/>
</dbReference>
<comment type="subcellular location">
    <subcellularLocation>
        <location evidence="1">Cell membrane</location>
        <topology evidence="1">Multi-pass membrane protein</topology>
    </subcellularLocation>
</comment>
<keyword evidence="6 13" id="KW-0812">Transmembrane</keyword>
<sequence length="815" mass="91021">MKKDEITLEPAVTETCYHCGDECRDEPIHHDDHSFCCEGCKLVYDVLKENDLCQYYRFEDSKGISPGADLYEGKFDYLDLPDVQPKLLEFTDGRQARVNWLVPKMHCSSCIWLLEQLHRLHPGVVGSVVNFPEKKVRISYDPTQIKLSELAELIARLGYEPYISLKDVEGKVLQKWNRTRLFKIGLAGFAFGNIMMLSLPEYFDLGQSSEDQNLRLMFTGLNVLLSIPVFFYSASDFFVSAWKALRGRYLNIDAPIALALLGVFLVSLYQVGTQTGPGYFDSLAGAVFFMLVGRYFQDKTYASISFDRDYKSYFPVAVAMLKEDEETRLPITDLRPGDHILIRNRELVPADAVLASPRAMIDYSFVSGEAELVERRQGDTIYAGGRQVGPAVEMEVLRRVSQSYLTQLWNNDTFTKEKEDQHQTLAARINRYFSVIVMALAAVTFVFWISRGQAEIAFNAFTTVLLVACPCALLLSSTFTNGNLLSLFGKYRFYLKNSHAIERLSEITSVVFDKTGTMTLANEAEVHFVGEVLADEEKAMVKALAAQSSHPLSRLVTQSLAEVPLSKKALLDFCEVEGAGTSATWGKHEVRLGSARWVGKGEEEVLADTRNPRVYVALNGQVRGYFNIKSKYRPELAEAVTNLRQEGYELYLLSGDKPTDRDLLSPLFGGTSRLHFQQKPEDKLRFVAQLQQVHNQKVLMVGDGLNDAGALQQSDVGLAVSNDINNFSPACDALVEGDRLALLPRYIRLAQAGQRIVKTSFGISLIYNAVGVSFAVAGQLTPVVAAILMPISSITIVLFTTAATNLAAHRWMNVK</sequence>
<dbReference type="InterPro" id="IPR023299">
    <property type="entry name" value="ATPase_P-typ_cyto_dom_N"/>
</dbReference>
<dbReference type="PRINTS" id="PR00943">
    <property type="entry name" value="CUATPASE"/>
</dbReference>
<dbReference type="InterPro" id="IPR023214">
    <property type="entry name" value="HAD_sf"/>
</dbReference>
<dbReference type="Pfam" id="PF00403">
    <property type="entry name" value="HMA"/>
    <property type="match status" value="1"/>
</dbReference>
<evidence type="ECO:0000256" key="12">
    <source>
        <dbReference type="ARBA" id="ARBA00023136"/>
    </source>
</evidence>
<dbReference type="InterPro" id="IPR006121">
    <property type="entry name" value="HMA_dom"/>
</dbReference>
<dbReference type="Gene3D" id="3.40.50.1000">
    <property type="entry name" value="HAD superfamily/HAD-like"/>
    <property type="match status" value="1"/>
</dbReference>
<proteinExistence type="inferred from homology"/>
<keyword evidence="3" id="KW-0813">Transport</keyword>
<keyword evidence="12 13" id="KW-0472">Membrane</keyword>
<organism evidence="15 16">
    <name type="scientific">Rhabdobacter roseus</name>
    <dbReference type="NCBI Taxonomy" id="1655419"/>
    <lineage>
        <taxon>Bacteria</taxon>
        <taxon>Pseudomonadati</taxon>
        <taxon>Bacteroidota</taxon>
        <taxon>Cytophagia</taxon>
        <taxon>Cytophagales</taxon>
        <taxon>Cytophagaceae</taxon>
        <taxon>Rhabdobacter</taxon>
    </lineage>
</organism>
<dbReference type="SUPFAM" id="SSF55008">
    <property type="entry name" value="HMA, heavy metal-associated domain"/>
    <property type="match status" value="1"/>
</dbReference>
<dbReference type="Gene3D" id="3.30.70.100">
    <property type="match status" value="1"/>
</dbReference>
<comment type="caution">
    <text evidence="15">The sequence shown here is derived from an EMBL/GenBank/DDBJ whole genome shotgun (WGS) entry which is preliminary data.</text>
</comment>
<evidence type="ECO:0000256" key="8">
    <source>
        <dbReference type="ARBA" id="ARBA00022842"/>
    </source>
</evidence>
<feature type="transmembrane region" description="Helical" evidence="13">
    <location>
        <begin position="254"/>
        <end position="272"/>
    </location>
</feature>
<dbReference type="GO" id="GO:0055070">
    <property type="term" value="P:copper ion homeostasis"/>
    <property type="evidence" value="ECO:0007669"/>
    <property type="project" value="TreeGrafter"/>
</dbReference>
<keyword evidence="9" id="KW-1278">Translocase</keyword>
<evidence type="ECO:0000259" key="14">
    <source>
        <dbReference type="PROSITE" id="PS50846"/>
    </source>
</evidence>
<evidence type="ECO:0000256" key="5">
    <source>
        <dbReference type="ARBA" id="ARBA00022553"/>
    </source>
</evidence>
<keyword evidence="16" id="KW-1185">Reference proteome</keyword>
<dbReference type="PROSITE" id="PS00154">
    <property type="entry name" value="ATPASE_E1_E2"/>
    <property type="match status" value="1"/>
</dbReference>
<evidence type="ECO:0000256" key="7">
    <source>
        <dbReference type="ARBA" id="ARBA00022723"/>
    </source>
</evidence>
<dbReference type="PROSITE" id="PS50846">
    <property type="entry name" value="HMA_2"/>
    <property type="match status" value="1"/>
</dbReference>
<dbReference type="EMBL" id="JACHGF010000001">
    <property type="protein sequence ID" value="MBB5282756.1"/>
    <property type="molecule type" value="Genomic_DNA"/>
</dbReference>
<feature type="transmembrane region" description="Helical" evidence="13">
    <location>
        <begin position="456"/>
        <end position="475"/>
    </location>
</feature>
<feature type="transmembrane region" description="Helical" evidence="13">
    <location>
        <begin position="223"/>
        <end position="242"/>
    </location>
</feature>
<keyword evidence="11" id="KW-0406">Ion transport</keyword>
<dbReference type="InterPro" id="IPR018303">
    <property type="entry name" value="ATPase_P-typ_P_site"/>
</dbReference>
<evidence type="ECO:0000313" key="16">
    <source>
        <dbReference type="Proteomes" id="UP000557307"/>
    </source>
</evidence>
<dbReference type="Proteomes" id="UP000557307">
    <property type="component" value="Unassembled WGS sequence"/>
</dbReference>
<dbReference type="AlphaFoldDB" id="A0A840TF64"/>
<dbReference type="SUPFAM" id="SSF81653">
    <property type="entry name" value="Calcium ATPase, transduction domain A"/>
    <property type="match status" value="1"/>
</dbReference>
<comment type="similarity">
    <text evidence="2">Belongs to the cation transport ATPase (P-type) (TC 3.A.3) family. Type IB subfamily.</text>
</comment>
<evidence type="ECO:0000313" key="15">
    <source>
        <dbReference type="EMBL" id="MBB5282756.1"/>
    </source>
</evidence>
<dbReference type="InterPro" id="IPR001757">
    <property type="entry name" value="P_typ_ATPase"/>
</dbReference>
<dbReference type="Pfam" id="PF00122">
    <property type="entry name" value="E1-E2_ATPase"/>
    <property type="match status" value="1"/>
</dbReference>
<dbReference type="PANTHER" id="PTHR43520">
    <property type="entry name" value="ATP7, ISOFORM B"/>
    <property type="match status" value="1"/>
</dbReference>
<keyword evidence="4" id="KW-1003">Cell membrane</keyword>
<evidence type="ECO:0000256" key="11">
    <source>
        <dbReference type="ARBA" id="ARBA00023065"/>
    </source>
</evidence>
<feature type="transmembrane region" description="Helical" evidence="13">
    <location>
        <begin position="278"/>
        <end position="296"/>
    </location>
</feature>
<evidence type="ECO:0000256" key="9">
    <source>
        <dbReference type="ARBA" id="ARBA00022967"/>
    </source>
</evidence>
<keyword evidence="8" id="KW-0460">Magnesium</keyword>
<keyword evidence="5" id="KW-0597">Phosphoprotein</keyword>
<dbReference type="RefSeq" id="WP_184171417.1">
    <property type="nucleotide sequence ID" value="NZ_JACHGF010000001.1"/>
</dbReference>
<reference evidence="15 16" key="1">
    <citation type="submission" date="2020-08" db="EMBL/GenBank/DDBJ databases">
        <title>Genomic Encyclopedia of Type Strains, Phase IV (KMG-IV): sequencing the most valuable type-strain genomes for metagenomic binning, comparative biology and taxonomic classification.</title>
        <authorList>
            <person name="Goeker M."/>
        </authorList>
    </citation>
    <scope>NUCLEOTIDE SEQUENCE [LARGE SCALE GENOMIC DNA]</scope>
    <source>
        <strain evidence="15 16">DSM 105074</strain>
    </source>
</reference>
<dbReference type="CDD" id="cd00371">
    <property type="entry name" value="HMA"/>
    <property type="match status" value="1"/>
</dbReference>
<feature type="transmembrane region" description="Helical" evidence="13">
    <location>
        <begin position="432"/>
        <end position="450"/>
    </location>
</feature>
<dbReference type="InterPro" id="IPR023298">
    <property type="entry name" value="ATPase_P-typ_TM_dom_sf"/>
</dbReference>
<dbReference type="GO" id="GO:0005886">
    <property type="term" value="C:plasma membrane"/>
    <property type="evidence" value="ECO:0007669"/>
    <property type="project" value="UniProtKB-SubCell"/>
</dbReference>
<protein>
    <submittedName>
        <fullName evidence="15">Cu+-exporting ATPase</fullName>
    </submittedName>
</protein>
<evidence type="ECO:0000256" key="13">
    <source>
        <dbReference type="SAM" id="Phobius"/>
    </source>
</evidence>
<dbReference type="InterPro" id="IPR008250">
    <property type="entry name" value="ATPase_P-typ_transduc_dom_A_sf"/>
</dbReference>
<dbReference type="Pfam" id="PF00702">
    <property type="entry name" value="Hydrolase"/>
    <property type="match status" value="1"/>
</dbReference>
<dbReference type="SUPFAM" id="SSF56784">
    <property type="entry name" value="HAD-like"/>
    <property type="match status" value="1"/>
</dbReference>
<dbReference type="GO" id="GO:0005524">
    <property type="term" value="F:ATP binding"/>
    <property type="evidence" value="ECO:0007669"/>
    <property type="project" value="InterPro"/>
</dbReference>
<evidence type="ECO:0000256" key="4">
    <source>
        <dbReference type="ARBA" id="ARBA00022475"/>
    </source>
</evidence>
<dbReference type="NCBIfam" id="TIGR01494">
    <property type="entry name" value="ATPase_P-type"/>
    <property type="match status" value="1"/>
</dbReference>
<keyword evidence="10 13" id="KW-1133">Transmembrane helix</keyword>
<evidence type="ECO:0000256" key="10">
    <source>
        <dbReference type="ARBA" id="ARBA00022989"/>
    </source>
</evidence>
<feature type="transmembrane region" description="Helical" evidence="13">
    <location>
        <begin position="756"/>
        <end position="777"/>
    </location>
</feature>
<dbReference type="InterPro" id="IPR059000">
    <property type="entry name" value="ATPase_P-type_domA"/>
</dbReference>
<dbReference type="GO" id="GO:0043682">
    <property type="term" value="F:P-type divalent copper transporter activity"/>
    <property type="evidence" value="ECO:0007669"/>
    <property type="project" value="TreeGrafter"/>
</dbReference>
<name>A0A840TF64_9BACT</name>
<dbReference type="Gene3D" id="2.70.150.10">
    <property type="entry name" value="Calcium-transporting ATPase, cytoplasmic transduction domain A"/>
    <property type="match status" value="1"/>
</dbReference>
<accession>A0A840TF64</accession>
<evidence type="ECO:0000256" key="3">
    <source>
        <dbReference type="ARBA" id="ARBA00022448"/>
    </source>
</evidence>
<dbReference type="Pfam" id="PF12156">
    <property type="entry name" value="ATPase-cat_bd"/>
    <property type="match status" value="1"/>
</dbReference>
<dbReference type="PANTHER" id="PTHR43520:SF5">
    <property type="entry name" value="CATION-TRANSPORTING P-TYPE ATPASE-RELATED"/>
    <property type="match status" value="1"/>
</dbReference>